<accession>A0A9X3ULU7</accession>
<dbReference type="Gene3D" id="3.10.129.10">
    <property type="entry name" value="Hotdog Thioesterase"/>
    <property type="match status" value="1"/>
</dbReference>
<dbReference type="GO" id="GO:0047617">
    <property type="term" value="F:fatty acyl-CoA hydrolase activity"/>
    <property type="evidence" value="ECO:0007669"/>
    <property type="project" value="TreeGrafter"/>
</dbReference>
<proteinExistence type="inferred from homology"/>
<dbReference type="Pfam" id="PF13279">
    <property type="entry name" value="4HBT_2"/>
    <property type="match status" value="1"/>
</dbReference>
<evidence type="ECO:0000256" key="1">
    <source>
        <dbReference type="ARBA" id="ARBA00005953"/>
    </source>
</evidence>
<dbReference type="InterPro" id="IPR029069">
    <property type="entry name" value="HotDog_dom_sf"/>
</dbReference>
<dbReference type="InterPro" id="IPR050563">
    <property type="entry name" value="4-hydroxybenzoyl-CoA_TE"/>
</dbReference>
<dbReference type="PANTHER" id="PTHR31793">
    <property type="entry name" value="4-HYDROXYBENZOYL-COA THIOESTERASE FAMILY MEMBER"/>
    <property type="match status" value="1"/>
</dbReference>
<evidence type="ECO:0000313" key="4">
    <source>
        <dbReference type="Proteomes" id="UP001151234"/>
    </source>
</evidence>
<organism evidence="3 4">
    <name type="scientific">Hoeflea prorocentri</name>
    <dbReference type="NCBI Taxonomy" id="1922333"/>
    <lineage>
        <taxon>Bacteria</taxon>
        <taxon>Pseudomonadati</taxon>
        <taxon>Pseudomonadota</taxon>
        <taxon>Alphaproteobacteria</taxon>
        <taxon>Hyphomicrobiales</taxon>
        <taxon>Rhizobiaceae</taxon>
        <taxon>Hoeflea</taxon>
    </lineage>
</organism>
<dbReference type="RefSeq" id="WP_267992598.1">
    <property type="nucleotide sequence ID" value="NZ_JAPJZI010000001.1"/>
</dbReference>
<protein>
    <submittedName>
        <fullName evidence="3">Thioesterase family protein</fullName>
    </submittedName>
</protein>
<reference evidence="3" key="1">
    <citation type="submission" date="2022-11" db="EMBL/GenBank/DDBJ databases">
        <title>Draft genome sequence of Hoeflea poritis E7-10 and Hoeflea prorocentri PM5-8, separated from scleractinian coral Porites lutea and marine dinoflagellate.</title>
        <authorList>
            <person name="Zhang G."/>
            <person name="Wei Q."/>
            <person name="Cai L."/>
        </authorList>
    </citation>
    <scope>NUCLEOTIDE SEQUENCE</scope>
    <source>
        <strain evidence="3">PM5-8</strain>
    </source>
</reference>
<dbReference type="Proteomes" id="UP001151234">
    <property type="component" value="Unassembled WGS sequence"/>
</dbReference>
<comment type="caution">
    <text evidence="3">The sequence shown here is derived from an EMBL/GenBank/DDBJ whole genome shotgun (WGS) entry which is preliminary data.</text>
</comment>
<dbReference type="CDD" id="cd00586">
    <property type="entry name" value="4HBT"/>
    <property type="match status" value="1"/>
</dbReference>
<comment type="similarity">
    <text evidence="1">Belongs to the 4-hydroxybenzoyl-CoA thioesterase family.</text>
</comment>
<gene>
    <name evidence="3" type="ORF">OQ273_19605</name>
</gene>
<evidence type="ECO:0000256" key="2">
    <source>
        <dbReference type="ARBA" id="ARBA00022801"/>
    </source>
</evidence>
<dbReference type="EMBL" id="JAPJZI010000001">
    <property type="protein sequence ID" value="MDA5400789.1"/>
    <property type="molecule type" value="Genomic_DNA"/>
</dbReference>
<dbReference type="SUPFAM" id="SSF54637">
    <property type="entry name" value="Thioesterase/thiol ester dehydrase-isomerase"/>
    <property type="match status" value="1"/>
</dbReference>
<keyword evidence="4" id="KW-1185">Reference proteome</keyword>
<dbReference type="PANTHER" id="PTHR31793:SF27">
    <property type="entry name" value="NOVEL THIOESTERASE SUPERFAMILY DOMAIN AND SAPOSIN A-TYPE DOMAIN CONTAINING PROTEIN (0610012H03RIK)"/>
    <property type="match status" value="1"/>
</dbReference>
<dbReference type="AlphaFoldDB" id="A0A9X3ULU7"/>
<evidence type="ECO:0000313" key="3">
    <source>
        <dbReference type="EMBL" id="MDA5400789.1"/>
    </source>
</evidence>
<sequence length="144" mass="16286">MTRPTPLSRETFKVFRPLQTRWADNDIYGHMNNVVHYALFDTAINGWLVDKGLLDPVRGETIGLVVETGCHYFAELAFPDLIDAGIGVERIGTSSVVYCIGLFRDEDSTAAAQGRFVHVYVDRRGRRPRPLDPHWRETLEGALI</sequence>
<keyword evidence="2" id="KW-0378">Hydrolase</keyword>
<name>A0A9X3ULU7_9HYPH</name>